<evidence type="ECO:0000256" key="1">
    <source>
        <dbReference type="ARBA" id="ARBA00004370"/>
    </source>
</evidence>
<comment type="subcellular location">
    <subcellularLocation>
        <location evidence="1">Membrane</location>
    </subcellularLocation>
</comment>
<comment type="caution">
    <text evidence="6">The sequence shown here is derived from an EMBL/GenBank/DDBJ whole genome shotgun (WGS) entry which is preliminary data.</text>
</comment>
<feature type="transmembrane region" description="Helical" evidence="5">
    <location>
        <begin position="84"/>
        <end position="106"/>
    </location>
</feature>
<name>A0A6V7TPG3_MELEN</name>
<gene>
    <name evidence="6" type="ORF">MENT_LOCUS2168</name>
</gene>
<feature type="transmembrane region" description="Helical" evidence="5">
    <location>
        <begin position="12"/>
        <end position="35"/>
    </location>
</feature>
<feature type="transmembrane region" description="Helical" evidence="5">
    <location>
        <begin position="179"/>
        <end position="198"/>
    </location>
</feature>
<dbReference type="SMART" id="SM01381">
    <property type="entry name" value="7TM_GPCR_Srsx"/>
    <property type="match status" value="1"/>
</dbReference>
<dbReference type="Pfam" id="PF10320">
    <property type="entry name" value="7TM_GPCR_Srsx"/>
    <property type="match status" value="1"/>
</dbReference>
<keyword evidence="3 5" id="KW-1133">Transmembrane helix</keyword>
<sequence>MSDPRESPLVRATWTINTCVDQIGTFLFACLIIATIKQKRLHNTCQLLIGIYAFCSLLSKIQIILPYFVFMLPGSGKIPRLFCALIQIIPIGGCLNVFSLMLVIGIDRMLGIFCPIWYSTRSDKNYLKLLFSLSLSFPFIFLCCVIRSLIQDPFLYTNSMFFPDLVGIDGQNFFDMTQLLLMFMTLGCYILMLIKLIYDQKKGKGCSIRKSIYKTLALIMGIQIGGYISTLIVYNIFNQISSNFTAEQSQIIGCIINVASSLSSSVEVPAIFIVSTEHRLALKDEFNWFFNLFSKNNKNTAKVFTLTNKNTLTVNTKTITKTNNGIANVG</sequence>
<dbReference type="InterPro" id="IPR019424">
    <property type="entry name" value="7TM_GPCR_Srsx"/>
</dbReference>
<feature type="transmembrane region" description="Helical" evidence="5">
    <location>
        <begin position="126"/>
        <end position="150"/>
    </location>
</feature>
<evidence type="ECO:0000313" key="6">
    <source>
        <dbReference type="EMBL" id="CAD2128110.1"/>
    </source>
</evidence>
<evidence type="ECO:0000256" key="5">
    <source>
        <dbReference type="SAM" id="Phobius"/>
    </source>
</evidence>
<evidence type="ECO:0000256" key="2">
    <source>
        <dbReference type="ARBA" id="ARBA00022692"/>
    </source>
</evidence>
<dbReference type="OrthoDB" id="5885254at2759"/>
<feature type="transmembrane region" description="Helical" evidence="5">
    <location>
        <begin position="47"/>
        <end position="72"/>
    </location>
</feature>
<dbReference type="PANTHER" id="PTHR23360:SF5">
    <property type="entry name" value="G-PROTEIN COUPLED RECEPTORS FAMILY 1 PROFILE DOMAIN-CONTAINING PROTEIN"/>
    <property type="match status" value="1"/>
</dbReference>
<dbReference type="InterPro" id="IPR000276">
    <property type="entry name" value="GPCR_Rhodpsn"/>
</dbReference>
<organism evidence="6 7">
    <name type="scientific">Meloidogyne enterolobii</name>
    <name type="common">Root-knot nematode worm</name>
    <name type="synonym">Meloidogyne mayaguensis</name>
    <dbReference type="NCBI Taxonomy" id="390850"/>
    <lineage>
        <taxon>Eukaryota</taxon>
        <taxon>Metazoa</taxon>
        <taxon>Ecdysozoa</taxon>
        <taxon>Nematoda</taxon>
        <taxon>Chromadorea</taxon>
        <taxon>Rhabditida</taxon>
        <taxon>Tylenchina</taxon>
        <taxon>Tylenchomorpha</taxon>
        <taxon>Tylenchoidea</taxon>
        <taxon>Meloidogynidae</taxon>
        <taxon>Meloidogyninae</taxon>
        <taxon>Meloidogyne</taxon>
    </lineage>
</organism>
<feature type="transmembrane region" description="Helical" evidence="5">
    <location>
        <begin position="218"/>
        <end position="237"/>
    </location>
</feature>
<dbReference type="SUPFAM" id="SSF81321">
    <property type="entry name" value="Family A G protein-coupled receptor-like"/>
    <property type="match status" value="1"/>
</dbReference>
<keyword evidence="2 5" id="KW-0812">Transmembrane</keyword>
<accession>A0A6V7TPG3</accession>
<proteinExistence type="predicted"/>
<dbReference type="EMBL" id="CAJEWN010000006">
    <property type="protein sequence ID" value="CAD2128110.1"/>
    <property type="molecule type" value="Genomic_DNA"/>
</dbReference>
<dbReference type="InterPro" id="IPR047130">
    <property type="entry name" value="7TM_GPCR_Srsx_nematod"/>
</dbReference>
<dbReference type="Gene3D" id="1.20.1070.10">
    <property type="entry name" value="Rhodopsin 7-helix transmembrane proteins"/>
    <property type="match status" value="1"/>
</dbReference>
<protein>
    <submittedName>
        <fullName evidence="6">Uncharacterized protein</fullName>
    </submittedName>
</protein>
<reference evidence="6 7" key="1">
    <citation type="submission" date="2020-08" db="EMBL/GenBank/DDBJ databases">
        <authorList>
            <person name="Koutsovoulos G."/>
            <person name="Danchin GJ E."/>
        </authorList>
    </citation>
    <scope>NUCLEOTIDE SEQUENCE [LARGE SCALE GENOMIC DNA]</scope>
</reference>
<dbReference type="AlphaFoldDB" id="A0A6V7TPG3"/>
<dbReference type="GO" id="GO:0016020">
    <property type="term" value="C:membrane"/>
    <property type="evidence" value="ECO:0007669"/>
    <property type="project" value="UniProtKB-SubCell"/>
</dbReference>
<dbReference type="GO" id="GO:0004930">
    <property type="term" value="F:G protein-coupled receptor activity"/>
    <property type="evidence" value="ECO:0007669"/>
    <property type="project" value="InterPro"/>
</dbReference>
<evidence type="ECO:0000256" key="3">
    <source>
        <dbReference type="ARBA" id="ARBA00022989"/>
    </source>
</evidence>
<evidence type="ECO:0000256" key="4">
    <source>
        <dbReference type="ARBA" id="ARBA00023136"/>
    </source>
</evidence>
<dbReference type="Proteomes" id="UP000580250">
    <property type="component" value="Unassembled WGS sequence"/>
</dbReference>
<dbReference type="PANTHER" id="PTHR23360">
    <property type="entry name" value="G-PROTEIN COUPLED RECEPTORS FAMILY 1 PROFILE DOMAIN-CONTAINING PROTEIN-RELATED"/>
    <property type="match status" value="1"/>
</dbReference>
<evidence type="ECO:0000313" key="7">
    <source>
        <dbReference type="Proteomes" id="UP000580250"/>
    </source>
</evidence>
<keyword evidence="4 5" id="KW-0472">Membrane</keyword>